<proteinExistence type="predicted"/>
<accession>A0AB39L7U1</accession>
<gene>
    <name evidence="1" type="ORF">AB5L97_08490</name>
</gene>
<organism evidence="1">
    <name type="scientific">Sinomonas puerhi</name>
    <dbReference type="NCBI Taxonomy" id="3238584"/>
    <lineage>
        <taxon>Bacteria</taxon>
        <taxon>Bacillati</taxon>
        <taxon>Actinomycetota</taxon>
        <taxon>Actinomycetes</taxon>
        <taxon>Micrococcales</taxon>
        <taxon>Micrococcaceae</taxon>
        <taxon>Sinomonas</taxon>
    </lineage>
</organism>
<name>A0AB39L7U1_9MICC</name>
<dbReference type="KEGG" id="spue:AB5L97_08490"/>
<protein>
    <submittedName>
        <fullName evidence="1">Uncharacterized protein</fullName>
    </submittedName>
</protein>
<sequence>MNPDPKDWALTAQRHENMLAAGLFHGEVRQRDLLHALDDMAHEQPAELREAYLLRIAATAITFEAAVLRTLGEEGGTAWLEEKGRSLELLAPHVRFEPPPDDVDDEDEP</sequence>
<dbReference type="RefSeq" id="WP_369047180.1">
    <property type="nucleotide sequence ID" value="NZ_CP163302.1"/>
</dbReference>
<reference evidence="1" key="1">
    <citation type="submission" date="2024-07" db="EMBL/GenBank/DDBJ databases">
        <authorList>
            <person name="fu j."/>
        </authorList>
    </citation>
    <scope>NUCLEOTIDE SEQUENCE</scope>
    <source>
        <strain evidence="1">P10A9</strain>
    </source>
</reference>
<dbReference type="EMBL" id="CP163302">
    <property type="protein sequence ID" value="XDP47008.1"/>
    <property type="molecule type" value="Genomic_DNA"/>
</dbReference>
<evidence type="ECO:0000313" key="1">
    <source>
        <dbReference type="EMBL" id="XDP47008.1"/>
    </source>
</evidence>
<dbReference type="AlphaFoldDB" id="A0AB39L7U1"/>